<dbReference type="PANTHER" id="PTHR20836:SF0">
    <property type="entry name" value="4-HYDROXY-TETRAHYDRODIPICOLINATE REDUCTASE 1, CHLOROPLASTIC-RELATED"/>
    <property type="match status" value="1"/>
</dbReference>
<dbReference type="RefSeq" id="WP_015025622.1">
    <property type="nucleotide sequence ID" value="NC_018721.1"/>
</dbReference>
<feature type="active site" description="Proton donor" evidence="12">
    <location>
        <position position="135"/>
    </location>
</feature>
<keyword evidence="16" id="KW-1185">Reference proteome</keyword>
<feature type="binding site" evidence="12">
    <location>
        <begin position="96"/>
        <end position="99"/>
    </location>
    <ligand>
        <name>NAD(+)</name>
        <dbReference type="ChEBI" id="CHEBI:57540"/>
    </ligand>
</feature>
<feature type="binding site" evidence="12">
    <location>
        <position position="38"/>
    </location>
    <ligand>
        <name>NADP(+)</name>
        <dbReference type="ChEBI" id="CHEBI:58349"/>
    </ligand>
</feature>
<gene>
    <name evidence="12" type="primary">dapB</name>
    <name evidence="15" type="ordered locus">P700755_003448</name>
</gene>
<dbReference type="Proteomes" id="UP000008514">
    <property type="component" value="Chromosome"/>
</dbReference>
<comment type="pathway">
    <text evidence="8 12">Amino-acid biosynthesis; L-lysine biosynthesis via DAP pathway; (S)-tetrahydrodipicolinate from L-aspartate: step 4/4.</text>
</comment>
<comment type="catalytic activity">
    <reaction evidence="10 12">
        <text>(S)-2,3,4,5-tetrahydrodipicolinate + NADP(+) + H2O = (2S,4S)-4-hydroxy-2,3,4,5-tetrahydrodipicolinate + NADPH + H(+)</text>
        <dbReference type="Rhea" id="RHEA:35331"/>
        <dbReference type="ChEBI" id="CHEBI:15377"/>
        <dbReference type="ChEBI" id="CHEBI:15378"/>
        <dbReference type="ChEBI" id="CHEBI:16845"/>
        <dbReference type="ChEBI" id="CHEBI:57783"/>
        <dbReference type="ChEBI" id="CHEBI:58349"/>
        <dbReference type="ChEBI" id="CHEBI:67139"/>
        <dbReference type="EC" id="1.17.1.8"/>
    </reaction>
</comment>
<evidence type="ECO:0000259" key="13">
    <source>
        <dbReference type="Pfam" id="PF01113"/>
    </source>
</evidence>
<sequence>MKLAILGYGKMGKTVENIATSRGHDIVYKTSDDIDIDRLKQAEIAIDFSTPEAAYFNITTCLENNIAIVSGTTGWLNRFEDAVKLCKLQAGKFLYASNFSIGVNVFFELNSQLAKMMSGLKEYDVKLREVHHLEKKDAPSGTAISLADHIIKETEYTNWSYPPEDSKNLIPIEAERKAGVFGFHDVTYNSDIDTITISHNAKSREGFAHGAVVAAEWIFKQNDGVYSMKDVLQLNSTT</sequence>
<evidence type="ECO:0000256" key="8">
    <source>
        <dbReference type="ARBA" id="ARBA00037922"/>
    </source>
</evidence>
<dbReference type="STRING" id="313595.P700755_003448"/>
<dbReference type="HAMAP" id="MF_00102">
    <property type="entry name" value="DapB"/>
    <property type="match status" value="1"/>
</dbReference>
<evidence type="ECO:0000256" key="3">
    <source>
        <dbReference type="ARBA" id="ARBA00022857"/>
    </source>
</evidence>
<comment type="similarity">
    <text evidence="1 12">Belongs to the DapB family.</text>
</comment>
<feature type="binding site" evidence="12">
    <location>
        <begin position="71"/>
        <end position="73"/>
    </location>
    <ligand>
        <name>NAD(+)</name>
        <dbReference type="ChEBI" id="CHEBI:57540"/>
    </ligand>
</feature>
<feature type="domain" description="Dihydrodipicolinate reductase C-terminal" evidence="14">
    <location>
        <begin position="102"/>
        <end position="232"/>
    </location>
</feature>
<evidence type="ECO:0000256" key="11">
    <source>
        <dbReference type="ARBA" id="ARBA00049396"/>
    </source>
</evidence>
<keyword evidence="3 12" id="KW-0521">NADP</keyword>
<comment type="caution">
    <text evidence="12">Was originally thought to be a dihydrodipicolinate reductase (DHDPR), catalyzing the conversion of dihydrodipicolinate to tetrahydrodipicolinate. However, it was shown in E.coli that the substrate of the enzymatic reaction is not dihydrodipicolinate (DHDP) but in fact (2S,4S)-4-hydroxy-2,3,4,5-tetrahydrodipicolinic acid (HTPA), the product released by the DapA-catalyzed reaction.</text>
</comment>
<comment type="subunit">
    <text evidence="12">Homotetramer.</text>
</comment>
<dbReference type="PANTHER" id="PTHR20836">
    <property type="entry name" value="DIHYDRODIPICOLINATE REDUCTASE"/>
    <property type="match status" value="1"/>
</dbReference>
<protein>
    <recommendedName>
        <fullName evidence="9 12">4-hydroxy-tetrahydrodipicolinate reductase</fullName>
        <shortName evidence="12">HTPA reductase</shortName>
        <ecNumber evidence="9 12">1.17.1.8</ecNumber>
    </recommendedName>
</protein>
<reference evidence="15" key="1">
    <citation type="submission" date="2006-03" db="EMBL/GenBank/DDBJ databases">
        <authorList>
            <person name="Bowman J."/>
            <person name="Ferriera S."/>
            <person name="Johnson J."/>
            <person name="Kravitz S."/>
            <person name="Halpern A."/>
            <person name="Remington K."/>
            <person name="Beeson K."/>
            <person name="Tran B."/>
            <person name="Rogers Y.-H."/>
            <person name="Friedman R."/>
            <person name="Venter J.C."/>
        </authorList>
    </citation>
    <scope>NUCLEOTIDE SEQUENCE [LARGE SCALE GENOMIC DNA]</scope>
    <source>
        <strain evidence="15">ATCC 700755</strain>
    </source>
</reference>
<dbReference type="KEGG" id="ptq:P700755_003448"/>
<feature type="binding site" evidence="12">
    <location>
        <position position="132"/>
    </location>
    <ligand>
        <name>(S)-2,3,4,5-tetrahydrodipicolinate</name>
        <dbReference type="ChEBI" id="CHEBI:16845"/>
    </ligand>
</feature>
<dbReference type="eggNOG" id="COG0289">
    <property type="taxonomic scope" value="Bacteria"/>
</dbReference>
<keyword evidence="5 12" id="KW-0560">Oxidoreductase</keyword>
<comment type="function">
    <text evidence="12">Catalyzes the conversion of 4-hydroxy-tetrahydrodipicolinate (HTPA) to tetrahydrodipicolinate.</text>
</comment>
<dbReference type="GO" id="GO:0009089">
    <property type="term" value="P:lysine biosynthetic process via diaminopimelate"/>
    <property type="evidence" value="ECO:0007669"/>
    <property type="project" value="UniProtKB-UniRule"/>
</dbReference>
<evidence type="ECO:0000313" key="16">
    <source>
        <dbReference type="Proteomes" id="UP000008514"/>
    </source>
</evidence>
<dbReference type="GO" id="GO:0005829">
    <property type="term" value="C:cytosol"/>
    <property type="evidence" value="ECO:0007669"/>
    <property type="project" value="TreeGrafter"/>
</dbReference>
<dbReference type="GO" id="GO:0050661">
    <property type="term" value="F:NADP binding"/>
    <property type="evidence" value="ECO:0007669"/>
    <property type="project" value="UniProtKB-UniRule"/>
</dbReference>
<feature type="active site" description="Proton donor/acceptor" evidence="12">
    <location>
        <position position="131"/>
    </location>
</feature>
<keyword evidence="2 12" id="KW-0028">Amino-acid biosynthesis</keyword>
<evidence type="ECO:0000256" key="4">
    <source>
        <dbReference type="ARBA" id="ARBA00022915"/>
    </source>
</evidence>
<dbReference type="HOGENOM" id="CLU_047479_1_0_10"/>
<keyword evidence="6 12" id="KW-0520">NAD</keyword>
<dbReference type="InterPro" id="IPR036291">
    <property type="entry name" value="NAD(P)-bd_dom_sf"/>
</dbReference>
<comment type="catalytic activity">
    <reaction evidence="11 12">
        <text>(S)-2,3,4,5-tetrahydrodipicolinate + NAD(+) + H2O = (2S,4S)-4-hydroxy-2,3,4,5-tetrahydrodipicolinate + NADH + H(+)</text>
        <dbReference type="Rhea" id="RHEA:35323"/>
        <dbReference type="ChEBI" id="CHEBI:15377"/>
        <dbReference type="ChEBI" id="CHEBI:15378"/>
        <dbReference type="ChEBI" id="CHEBI:16845"/>
        <dbReference type="ChEBI" id="CHEBI:57540"/>
        <dbReference type="ChEBI" id="CHEBI:57945"/>
        <dbReference type="ChEBI" id="CHEBI:67139"/>
        <dbReference type="EC" id="1.17.1.8"/>
    </reaction>
</comment>
<reference evidence="15" key="2">
    <citation type="submission" date="2012-09" db="EMBL/GenBank/DDBJ databases">
        <title>The complete sequence of Psychroflexus torquis an extreme psychrophile from sea-ice that is stimulated by light.</title>
        <authorList>
            <person name="Feng S."/>
            <person name="Powell S.M."/>
            <person name="Bowman J.P."/>
        </authorList>
    </citation>
    <scope>NUCLEOTIDE SEQUENCE [LARGE SCALE GENOMIC DNA]</scope>
    <source>
        <strain evidence="15">ATCC 700755</strain>
    </source>
</reference>
<dbReference type="UniPathway" id="UPA00034">
    <property type="reaction ID" value="UER00018"/>
</dbReference>
<dbReference type="GO" id="GO:0019877">
    <property type="term" value="P:diaminopimelate biosynthetic process"/>
    <property type="evidence" value="ECO:0007669"/>
    <property type="project" value="UniProtKB-UniRule"/>
</dbReference>
<feature type="domain" description="Dihydrodipicolinate reductase N-terminal" evidence="13">
    <location>
        <begin position="1"/>
        <end position="99"/>
    </location>
</feature>
<dbReference type="NCBIfam" id="TIGR00036">
    <property type="entry name" value="dapB"/>
    <property type="match status" value="1"/>
</dbReference>
<dbReference type="SUPFAM" id="SSF55347">
    <property type="entry name" value="Glyceraldehyde-3-phosphate dehydrogenase-like, C-terminal domain"/>
    <property type="match status" value="1"/>
</dbReference>
<dbReference type="EC" id="1.17.1.8" evidence="9 12"/>
<evidence type="ECO:0000256" key="6">
    <source>
        <dbReference type="ARBA" id="ARBA00023027"/>
    </source>
</evidence>
<organism evidence="15 16">
    <name type="scientific">Psychroflexus torquis (strain ATCC 700755 / CIP 106069 / ACAM 623)</name>
    <dbReference type="NCBI Taxonomy" id="313595"/>
    <lineage>
        <taxon>Bacteria</taxon>
        <taxon>Pseudomonadati</taxon>
        <taxon>Bacteroidota</taxon>
        <taxon>Flavobacteriia</taxon>
        <taxon>Flavobacteriales</taxon>
        <taxon>Flavobacteriaceae</taxon>
        <taxon>Psychroflexus</taxon>
    </lineage>
</organism>
<evidence type="ECO:0000256" key="10">
    <source>
        <dbReference type="ARBA" id="ARBA00049080"/>
    </source>
</evidence>
<dbReference type="InterPro" id="IPR000846">
    <property type="entry name" value="DapB_N"/>
</dbReference>
<evidence type="ECO:0000256" key="7">
    <source>
        <dbReference type="ARBA" id="ARBA00023154"/>
    </source>
</evidence>
<dbReference type="EMBL" id="CP003879">
    <property type="protein sequence ID" value="AFU70075.1"/>
    <property type="molecule type" value="Genomic_DNA"/>
</dbReference>
<dbReference type="Pfam" id="PF01113">
    <property type="entry name" value="DapB_N"/>
    <property type="match status" value="1"/>
</dbReference>
<evidence type="ECO:0000256" key="2">
    <source>
        <dbReference type="ARBA" id="ARBA00022605"/>
    </source>
</evidence>
<dbReference type="Gene3D" id="3.40.50.720">
    <property type="entry name" value="NAD(P)-binding Rossmann-like Domain"/>
    <property type="match status" value="1"/>
</dbReference>
<evidence type="ECO:0000256" key="1">
    <source>
        <dbReference type="ARBA" id="ARBA00006642"/>
    </source>
</evidence>
<comment type="caution">
    <text evidence="12">Lacks conserved residue(s) required for the propagation of feature annotation.</text>
</comment>
<dbReference type="GO" id="GO:0008839">
    <property type="term" value="F:4-hydroxy-tetrahydrodipicolinate reductase"/>
    <property type="evidence" value="ECO:0007669"/>
    <property type="project" value="UniProtKB-UniRule"/>
</dbReference>
<evidence type="ECO:0000259" key="14">
    <source>
        <dbReference type="Pfam" id="PF05173"/>
    </source>
</evidence>
<accession>K4IX96</accession>
<evidence type="ECO:0000313" key="15">
    <source>
        <dbReference type="EMBL" id="AFU70075.1"/>
    </source>
</evidence>
<dbReference type="Gene3D" id="3.30.360.10">
    <property type="entry name" value="Dihydrodipicolinate Reductase, domain 2"/>
    <property type="match status" value="1"/>
</dbReference>
<comment type="subcellular location">
    <subcellularLocation>
        <location evidence="12">Cytoplasm</location>
    </subcellularLocation>
</comment>
<dbReference type="SUPFAM" id="SSF51735">
    <property type="entry name" value="NAD(P)-binding Rossmann-fold domains"/>
    <property type="match status" value="1"/>
</dbReference>
<dbReference type="InterPro" id="IPR023940">
    <property type="entry name" value="DHDPR_bac"/>
</dbReference>
<dbReference type="GO" id="GO:0016726">
    <property type="term" value="F:oxidoreductase activity, acting on CH or CH2 groups, NAD or NADP as acceptor"/>
    <property type="evidence" value="ECO:0007669"/>
    <property type="project" value="UniProtKB-UniRule"/>
</dbReference>
<dbReference type="InterPro" id="IPR022663">
    <property type="entry name" value="DapB_C"/>
</dbReference>
<dbReference type="AlphaFoldDB" id="K4IX96"/>
<dbReference type="PIRSF" id="PIRSF000161">
    <property type="entry name" value="DHPR"/>
    <property type="match status" value="1"/>
</dbReference>
<dbReference type="OrthoDB" id="9790352at2"/>
<keyword evidence="12" id="KW-0963">Cytoplasm</keyword>
<evidence type="ECO:0000256" key="12">
    <source>
        <dbReference type="HAMAP-Rule" id="MF_00102"/>
    </source>
</evidence>
<name>K4IX96_PSYTT</name>
<dbReference type="Pfam" id="PF05173">
    <property type="entry name" value="DapB_C"/>
    <property type="match status" value="1"/>
</dbReference>
<evidence type="ECO:0000256" key="5">
    <source>
        <dbReference type="ARBA" id="ARBA00023002"/>
    </source>
</evidence>
<proteinExistence type="inferred from homology"/>
<dbReference type="GO" id="GO:0051287">
    <property type="term" value="F:NAD binding"/>
    <property type="evidence" value="ECO:0007669"/>
    <property type="project" value="UniProtKB-UniRule"/>
</dbReference>
<keyword evidence="7 12" id="KW-0457">Lysine biosynthesis</keyword>
<feature type="binding site" evidence="12">
    <location>
        <position position="37"/>
    </location>
    <ligand>
        <name>NAD(+)</name>
        <dbReference type="ChEBI" id="CHEBI:57540"/>
    </ligand>
</feature>
<feature type="binding site" evidence="12">
    <location>
        <begin position="141"/>
        <end position="142"/>
    </location>
    <ligand>
        <name>(S)-2,3,4,5-tetrahydrodipicolinate</name>
        <dbReference type="ChEBI" id="CHEBI:16845"/>
    </ligand>
</feature>
<keyword evidence="4 12" id="KW-0220">Diaminopimelate biosynthesis</keyword>
<evidence type="ECO:0000256" key="9">
    <source>
        <dbReference type="ARBA" id="ARBA00038983"/>
    </source>
</evidence>